<accession>A0A2M8TKT4</accession>
<proteinExistence type="predicted"/>
<gene>
    <name evidence="1" type="ORF">CTM59_08180</name>
</gene>
<dbReference type="Proteomes" id="UP000231201">
    <property type="component" value="Unassembled WGS sequence"/>
</dbReference>
<dbReference type="EMBL" id="PENH01000002">
    <property type="protein sequence ID" value="PJI24537.1"/>
    <property type="molecule type" value="Genomic_DNA"/>
</dbReference>
<name>A0A2M8TKT4_PREIN</name>
<evidence type="ECO:0000313" key="1">
    <source>
        <dbReference type="EMBL" id="PJI24537.1"/>
    </source>
</evidence>
<comment type="caution">
    <text evidence="1">The sequence shown here is derived from an EMBL/GenBank/DDBJ whole genome shotgun (WGS) entry which is preliminary data.</text>
</comment>
<sequence>MALRKRLFCSAKPTLLPCKRATFGMRNNRFCKALINRRLCNIYICEKYLQLLCDLLGMNW</sequence>
<dbReference type="AlphaFoldDB" id="A0A2M8TKT4"/>
<reference evidence="1 2" key="1">
    <citation type="submission" date="2017-11" db="EMBL/GenBank/DDBJ databases">
        <title>Genome sequencing of Prevotella intermedia KCOM 2833.</title>
        <authorList>
            <person name="Kook J.-K."/>
            <person name="Park S.-N."/>
            <person name="Lim Y.K."/>
        </authorList>
    </citation>
    <scope>NUCLEOTIDE SEQUENCE [LARGE SCALE GENOMIC DNA]</scope>
    <source>
        <strain evidence="1 2">KCOM 2833</strain>
    </source>
</reference>
<evidence type="ECO:0000313" key="2">
    <source>
        <dbReference type="Proteomes" id="UP000231201"/>
    </source>
</evidence>
<organism evidence="1 2">
    <name type="scientific">Prevotella intermedia</name>
    <dbReference type="NCBI Taxonomy" id="28131"/>
    <lineage>
        <taxon>Bacteria</taxon>
        <taxon>Pseudomonadati</taxon>
        <taxon>Bacteroidota</taxon>
        <taxon>Bacteroidia</taxon>
        <taxon>Bacteroidales</taxon>
        <taxon>Prevotellaceae</taxon>
        <taxon>Prevotella</taxon>
    </lineage>
</organism>
<protein>
    <submittedName>
        <fullName evidence="1">Uncharacterized protein</fullName>
    </submittedName>
</protein>